<protein>
    <submittedName>
        <fullName evidence="1">Uncharacterized protein</fullName>
    </submittedName>
</protein>
<dbReference type="PANTHER" id="PTHR47456:SF1">
    <property type="entry name" value="PHD-TYPE DOMAIN-CONTAINING PROTEIN"/>
    <property type="match status" value="1"/>
</dbReference>
<evidence type="ECO:0000313" key="2">
    <source>
        <dbReference type="Proteomes" id="UP001286313"/>
    </source>
</evidence>
<reference evidence="1" key="1">
    <citation type="submission" date="2023-10" db="EMBL/GenBank/DDBJ databases">
        <title>Genome assemblies of two species of porcelain crab, Petrolisthes cinctipes and Petrolisthes manimaculis (Anomura: Porcellanidae).</title>
        <authorList>
            <person name="Angst P."/>
        </authorList>
    </citation>
    <scope>NUCLEOTIDE SEQUENCE</scope>
    <source>
        <strain evidence="1">PB745_01</strain>
        <tissue evidence="1">Gill</tissue>
    </source>
</reference>
<evidence type="ECO:0000313" key="1">
    <source>
        <dbReference type="EMBL" id="KAK3893920.1"/>
    </source>
</evidence>
<comment type="caution">
    <text evidence="1">The sequence shown here is derived from an EMBL/GenBank/DDBJ whole genome shotgun (WGS) entry which is preliminary data.</text>
</comment>
<accession>A0AAE1L5I2</accession>
<dbReference type="Proteomes" id="UP001286313">
    <property type="component" value="Unassembled WGS sequence"/>
</dbReference>
<dbReference type="PANTHER" id="PTHR47456">
    <property type="entry name" value="PHD-TYPE DOMAIN-CONTAINING PROTEIN"/>
    <property type="match status" value="1"/>
</dbReference>
<organism evidence="1 2">
    <name type="scientific">Petrolisthes cinctipes</name>
    <name type="common">Flat porcelain crab</name>
    <dbReference type="NCBI Taxonomy" id="88211"/>
    <lineage>
        <taxon>Eukaryota</taxon>
        <taxon>Metazoa</taxon>
        <taxon>Ecdysozoa</taxon>
        <taxon>Arthropoda</taxon>
        <taxon>Crustacea</taxon>
        <taxon>Multicrustacea</taxon>
        <taxon>Malacostraca</taxon>
        <taxon>Eumalacostraca</taxon>
        <taxon>Eucarida</taxon>
        <taxon>Decapoda</taxon>
        <taxon>Pleocyemata</taxon>
        <taxon>Anomura</taxon>
        <taxon>Galatheoidea</taxon>
        <taxon>Porcellanidae</taxon>
        <taxon>Petrolisthes</taxon>
    </lineage>
</organism>
<dbReference type="AlphaFoldDB" id="A0AAE1L5I2"/>
<gene>
    <name evidence="1" type="ORF">Pcinc_002284</name>
</gene>
<dbReference type="GO" id="GO:0003700">
    <property type="term" value="F:DNA-binding transcription factor activity"/>
    <property type="evidence" value="ECO:0007669"/>
    <property type="project" value="InterPro"/>
</dbReference>
<dbReference type="InterPro" id="IPR029309">
    <property type="entry name" value="CaRF"/>
</dbReference>
<keyword evidence="2" id="KW-1185">Reference proteome</keyword>
<dbReference type="Pfam" id="PF15299">
    <property type="entry name" value="ALS2CR8"/>
    <property type="match status" value="1"/>
</dbReference>
<name>A0AAE1L5I2_PETCI</name>
<dbReference type="EMBL" id="JAWQEG010000161">
    <property type="protein sequence ID" value="KAK3893920.1"/>
    <property type="molecule type" value="Genomic_DNA"/>
</dbReference>
<proteinExistence type="predicted"/>
<sequence length="930" mass="108554">MMTSAGVQFDVTITQGFGYYYTYDKALEAIQTYQEETGMRYSLAWCRKKDLDCNNIKDDSKPYKIFWSDGDNTKVKKCQMSFDGIPYLIDGSRIYDCQFGVDRNLNQKRKYKEAMMKSENILRKRQNRSQESKKQNCPALIYLRKIIKFPEFIIPANTEFHRKKGSAKLQKALKDGNACGEMRVYIHFPARSDHTNHSLILGGRSTVDPRIKNKIEELVKQGIVNISGIREKLTQFVHTEIFEWEKWPDKSNLRFYPKKLYIKNQVNNIIIQQRISQIDLENVEAKIKSWQQSHTKDKLFFRSCLDNPNDSKSRTSVTSQNLMFLIQTRWQKQLLEWHRHEQCVLNAAFRSVGTSFPLYFLLVKTKVDYQVVASFIVMNDTTEAITEALTICRSWNSNWNPSVIMCGLTEAEMTAVEQVFTHSRILVCDYQREQAWDNWLTDKKNNMTTTREQVLYHLKSLANAASPQEFQEAEEDFFKSNTWIKLRRLQLWFKKIWQPYYQRWVWHHRHGESNTYDGVETLNDTLRFYLSQLPLPQPQLSHILIIILDHFLPALYAKHIENTGDLPLGMDIDHTSECSLPSRDHPRPSSEDIGHKCRELVDHIRSYTYLMKDPTALQGLYDSLLVAYENILQHNKNQRKILVEEVESASVEGQSERWSRTESLAQISPELVASDECRNIGKVLIGPDNKDALKGDIVGSYIVHDNVLELVKPEALSTQEKKIEDEEPQFLFSPKVYMKYHKSPPNKVKIMGAMSLQLEDKNSMTTKEGENRIVEEKTIMEAETNVVEKKTNALERLKLIPPEVFKLLMPVDEKLKQSQFNAEVPEAEDRIPSKTFRILIPVKNNKRMLDLPSQNQLSEDKFGEDTVNFTTFAAKSPERKRQKVSERNDLQNSKTVTRVMQYTRIHHKDLTHVKRERKTFRNIISGNENN</sequence>